<dbReference type="AlphaFoldDB" id="A0A7S3LF39"/>
<comment type="similarity">
    <text evidence="1">Belongs to the peptidase S33 family. ABHD4/ABHD5 subfamily.</text>
</comment>
<dbReference type="Gene3D" id="3.40.50.1820">
    <property type="entry name" value="alpha/beta hydrolase"/>
    <property type="match status" value="1"/>
</dbReference>
<gene>
    <name evidence="3" type="ORF">ACOF00016_LOCUS17267</name>
</gene>
<dbReference type="InterPro" id="IPR029058">
    <property type="entry name" value="AB_hydrolase_fold"/>
</dbReference>
<dbReference type="InterPro" id="IPR000073">
    <property type="entry name" value="AB_hydrolase_1"/>
</dbReference>
<dbReference type="Pfam" id="PF00561">
    <property type="entry name" value="Abhydrolase_1"/>
    <property type="match status" value="1"/>
</dbReference>
<dbReference type="SUPFAM" id="SSF53474">
    <property type="entry name" value="alpha/beta-Hydrolases"/>
    <property type="match status" value="1"/>
</dbReference>
<organism evidence="3">
    <name type="scientific">Amphora coffeiformis</name>
    <dbReference type="NCBI Taxonomy" id="265554"/>
    <lineage>
        <taxon>Eukaryota</taxon>
        <taxon>Sar</taxon>
        <taxon>Stramenopiles</taxon>
        <taxon>Ochrophyta</taxon>
        <taxon>Bacillariophyta</taxon>
        <taxon>Bacillariophyceae</taxon>
        <taxon>Bacillariophycidae</taxon>
        <taxon>Thalassiophysales</taxon>
        <taxon>Catenulaceae</taxon>
        <taxon>Amphora</taxon>
    </lineage>
</organism>
<feature type="domain" description="AB hydrolase-1" evidence="2">
    <location>
        <begin position="103"/>
        <end position="383"/>
    </location>
</feature>
<evidence type="ECO:0000256" key="1">
    <source>
        <dbReference type="ARBA" id="ARBA00038097"/>
    </source>
</evidence>
<dbReference type="GO" id="GO:0042171">
    <property type="term" value="F:lysophosphatidic acid acyltransferase activity"/>
    <property type="evidence" value="ECO:0007669"/>
    <property type="project" value="TreeGrafter"/>
</dbReference>
<name>A0A7S3LF39_9STRA</name>
<evidence type="ECO:0000313" key="3">
    <source>
        <dbReference type="EMBL" id="CAE0420528.1"/>
    </source>
</evidence>
<dbReference type="GO" id="GO:0006654">
    <property type="term" value="P:phosphatidic acid biosynthetic process"/>
    <property type="evidence" value="ECO:0007669"/>
    <property type="project" value="TreeGrafter"/>
</dbReference>
<dbReference type="PANTHER" id="PTHR42886:SF29">
    <property type="entry name" value="PUMMELIG, ISOFORM A"/>
    <property type="match status" value="1"/>
</dbReference>
<dbReference type="GO" id="GO:0055088">
    <property type="term" value="P:lipid homeostasis"/>
    <property type="evidence" value="ECO:0007669"/>
    <property type="project" value="TreeGrafter"/>
</dbReference>
<dbReference type="PRINTS" id="PR00111">
    <property type="entry name" value="ABHYDROLASE"/>
</dbReference>
<reference evidence="3" key="1">
    <citation type="submission" date="2021-01" db="EMBL/GenBank/DDBJ databases">
        <authorList>
            <person name="Corre E."/>
            <person name="Pelletier E."/>
            <person name="Niang G."/>
            <person name="Scheremetjew M."/>
            <person name="Finn R."/>
            <person name="Kale V."/>
            <person name="Holt S."/>
            <person name="Cochrane G."/>
            <person name="Meng A."/>
            <person name="Brown T."/>
            <person name="Cohen L."/>
        </authorList>
    </citation>
    <scope>NUCLEOTIDE SEQUENCE</scope>
    <source>
        <strain evidence="3">CCMP127</strain>
    </source>
</reference>
<dbReference type="EMBL" id="HBIM01023338">
    <property type="protein sequence ID" value="CAE0420528.1"/>
    <property type="molecule type" value="Transcribed_RNA"/>
</dbReference>
<protein>
    <recommendedName>
        <fullName evidence="2">AB hydrolase-1 domain-containing protein</fullName>
    </recommendedName>
</protein>
<dbReference type="GO" id="GO:0052689">
    <property type="term" value="F:carboxylic ester hydrolase activity"/>
    <property type="evidence" value="ECO:0007669"/>
    <property type="project" value="TreeGrafter"/>
</dbReference>
<dbReference type="PANTHER" id="PTHR42886">
    <property type="entry name" value="RE40534P-RELATED"/>
    <property type="match status" value="1"/>
</dbReference>
<sequence length="441" mass="50404">MNLWARKYFLSTKLGRLKEAERRLLDQCWRFAREESWSTSSLSSRTIESFDTLIPYSAVPVHHHQDDSGKEEAYRIHGVHVLNKDARPDVTTVKKNHHAHDTPLVMLHGYMAGAAYFYRNFAGLSDYFRSIYSLDLLGWGLSSRPSFKHIQNESLETAEDFFVESLEAWRRANGVERMVLAGHSMGGYVGVAYCEKYPQHVDRLVLISPAAVSEEPKRCNSAERRLHPSEELTKEKLREAYLRLFRKVSLGDMVRALPTAKAQELLMVEYIQKRLRTITDPSEQIALARYLASNSALPGSGEYVMAQFLTPGIFGVKPTEHRIPRLRIPHVSFLYGDEDWMDARDGLRVKMYCQRQQQQQPVDMVPSVDVYQVSNAGHHPMLDNWQEFNAGVAMCAGVDVEHVDVPLPIEICPIRHQESLNSMAVPKIIQHLRNFQIVVSA</sequence>
<evidence type="ECO:0000259" key="2">
    <source>
        <dbReference type="Pfam" id="PF00561"/>
    </source>
</evidence>
<accession>A0A7S3LF39</accession>
<proteinExistence type="inferred from homology"/>